<comment type="caution">
    <text evidence="14">The sequence shown here is derived from an EMBL/GenBank/DDBJ whole genome shotgun (WGS) entry which is preliminary data.</text>
</comment>
<evidence type="ECO:0000256" key="8">
    <source>
        <dbReference type="PROSITE-ProRule" id="PRU01360"/>
    </source>
</evidence>
<proteinExistence type="inferred from homology"/>
<dbReference type="InterPro" id="IPR037066">
    <property type="entry name" value="Plug_dom_sf"/>
</dbReference>
<accession>A0A854CHG7</accession>
<dbReference type="Pfam" id="PF07715">
    <property type="entry name" value="Plug"/>
    <property type="match status" value="1"/>
</dbReference>
<dbReference type="PROSITE" id="PS52016">
    <property type="entry name" value="TONB_DEPENDENT_REC_3"/>
    <property type="match status" value="1"/>
</dbReference>
<evidence type="ECO:0000256" key="10">
    <source>
        <dbReference type="SAM" id="MobiDB-lite"/>
    </source>
</evidence>
<dbReference type="Gene3D" id="2.40.170.20">
    <property type="entry name" value="TonB-dependent receptor, beta-barrel domain"/>
    <property type="match status" value="1"/>
</dbReference>
<keyword evidence="4 8" id="KW-0812">Transmembrane</keyword>
<protein>
    <submittedName>
        <fullName evidence="14">Ligand-gated channel</fullName>
    </submittedName>
</protein>
<dbReference type="AlphaFoldDB" id="A0A854CHG7"/>
<comment type="similarity">
    <text evidence="8 9">Belongs to the TonB-dependent receptor family.</text>
</comment>
<feature type="domain" description="TonB-dependent receptor-like beta-barrel" evidence="12">
    <location>
        <begin position="259"/>
        <end position="689"/>
    </location>
</feature>
<dbReference type="EMBL" id="JXEA01000246">
    <property type="protein sequence ID" value="OLG87787.1"/>
    <property type="molecule type" value="Genomic_DNA"/>
</dbReference>
<evidence type="ECO:0000259" key="13">
    <source>
        <dbReference type="Pfam" id="PF07715"/>
    </source>
</evidence>
<sequence>MAAGQIIYNPMKNSFLANSPSPQPLSRPLLAFAALTATMGTALTAHAQSAGATAPSTTTASASTLPSVRVLGDSDSDSRQVGDRSEITLNPQALPTTVQHIGQEDIANTNVGRDVSNIFRRVPGVLANNIDQGDTGNGFRMRGFATQGTHGADTAVYVDGVPQNIPSIQSIASHGAVFLEWLPPELIGGIDVIKGPVSALYGDQNRAGAVDIRTRDGGDATPSSVSVSAERYGLRRTALVLYNKLSQVDSLLVADLSRNDGYRYASNTDRESLSWKLSTQQDSGKYSLRLTRYVSDFQAAGYLALSDLQKGLDPRSTQFNNPGFGATRRTSVVVNRAPTAGEEGWYATAYGESLYRQRAVATSATRHLLGEDDRDMYGARVYHNTVFGDASLAVGTELRKDSGSAFRRIYVNRLPSANYANDVDLDLVTYGFFAQGQWRATRDLKLSAGARYDRFDYDIANLKLPAASTGYRKGVLTPKLGASWTVLPRLELFANVAEGMRSPATEQISSSGATGPLGASGGVISQVKPSKVRSYDMGFTANPTTDVMVSGSAYDILNSDEIVSQADGSFRSVGDTTRKGVELETRWQLGTASSVYASVGRILEAKVNNPAANTGAKLSVPGVQFKAGAQHKFGLGAGQMTLNADAYLIDDIPYYVGTPTTQERTMPLYTRYDVRSTYDYGSAQFSLYATFQPQRYGSEIAYGTAAGLLVSPVPKTTVGATLRYFF</sequence>
<dbReference type="GO" id="GO:0044718">
    <property type="term" value="P:siderophore transmembrane transport"/>
    <property type="evidence" value="ECO:0007669"/>
    <property type="project" value="TreeGrafter"/>
</dbReference>
<evidence type="ECO:0000313" key="14">
    <source>
        <dbReference type="EMBL" id="OLG87787.1"/>
    </source>
</evidence>
<dbReference type="Gene3D" id="2.170.130.10">
    <property type="entry name" value="TonB-dependent receptor, plug domain"/>
    <property type="match status" value="1"/>
</dbReference>
<evidence type="ECO:0000259" key="12">
    <source>
        <dbReference type="Pfam" id="PF00593"/>
    </source>
</evidence>
<dbReference type="InterPro" id="IPR000531">
    <property type="entry name" value="Beta-barrel_TonB"/>
</dbReference>
<dbReference type="InterPro" id="IPR039426">
    <property type="entry name" value="TonB-dep_rcpt-like"/>
</dbReference>
<feature type="domain" description="TonB-dependent receptor plug" evidence="13">
    <location>
        <begin position="92"/>
        <end position="208"/>
    </location>
</feature>
<evidence type="ECO:0000256" key="3">
    <source>
        <dbReference type="ARBA" id="ARBA00022452"/>
    </source>
</evidence>
<gene>
    <name evidence="14" type="ORF">BXO512_16935</name>
</gene>
<dbReference type="Pfam" id="PF00593">
    <property type="entry name" value="TonB_dep_Rec_b-barrel"/>
    <property type="match status" value="1"/>
</dbReference>
<dbReference type="PANTHER" id="PTHR30069:SF39">
    <property type="entry name" value="BLL6183 PROTEIN"/>
    <property type="match status" value="1"/>
</dbReference>
<evidence type="ECO:0000256" key="7">
    <source>
        <dbReference type="ARBA" id="ARBA00023237"/>
    </source>
</evidence>
<dbReference type="InterPro" id="IPR036942">
    <property type="entry name" value="Beta-barrel_TonB_sf"/>
</dbReference>
<comment type="subcellular location">
    <subcellularLocation>
        <location evidence="1 8">Cell outer membrane</location>
        <topology evidence="1 8">Multi-pass membrane protein</topology>
    </subcellularLocation>
</comment>
<dbReference type="GO" id="GO:0009279">
    <property type="term" value="C:cell outer membrane"/>
    <property type="evidence" value="ECO:0007669"/>
    <property type="project" value="UniProtKB-SubCell"/>
</dbReference>
<keyword evidence="11" id="KW-0732">Signal</keyword>
<feature type="signal peptide" evidence="11">
    <location>
        <begin position="1"/>
        <end position="47"/>
    </location>
</feature>
<feature type="region of interest" description="Disordered" evidence="10">
    <location>
        <begin position="50"/>
        <end position="84"/>
    </location>
</feature>
<evidence type="ECO:0000256" key="9">
    <source>
        <dbReference type="RuleBase" id="RU003357"/>
    </source>
</evidence>
<keyword evidence="5 9" id="KW-0798">TonB box</keyword>
<organism evidence="14">
    <name type="scientific">Xanthomonas oryzae pv. oryzae</name>
    <dbReference type="NCBI Taxonomy" id="64187"/>
    <lineage>
        <taxon>Bacteria</taxon>
        <taxon>Pseudomonadati</taxon>
        <taxon>Pseudomonadota</taxon>
        <taxon>Gammaproteobacteria</taxon>
        <taxon>Lysobacterales</taxon>
        <taxon>Lysobacteraceae</taxon>
        <taxon>Xanthomonas</taxon>
    </lineage>
</organism>
<name>A0A854CHG7_XANOO</name>
<dbReference type="RefSeq" id="WP_075241320.1">
    <property type="nucleotide sequence ID" value="NZ_CP046484.1"/>
</dbReference>
<feature type="chain" id="PRO_5043366542" evidence="11">
    <location>
        <begin position="48"/>
        <end position="726"/>
    </location>
</feature>
<keyword evidence="3 8" id="KW-1134">Transmembrane beta strand</keyword>
<feature type="compositionally biased region" description="Low complexity" evidence="10">
    <location>
        <begin position="50"/>
        <end position="67"/>
    </location>
</feature>
<evidence type="ECO:0000256" key="1">
    <source>
        <dbReference type="ARBA" id="ARBA00004571"/>
    </source>
</evidence>
<dbReference type="SUPFAM" id="SSF56935">
    <property type="entry name" value="Porins"/>
    <property type="match status" value="1"/>
</dbReference>
<keyword evidence="7 8" id="KW-0998">Cell outer membrane</keyword>
<dbReference type="GO" id="GO:0015344">
    <property type="term" value="F:siderophore uptake transmembrane transporter activity"/>
    <property type="evidence" value="ECO:0007669"/>
    <property type="project" value="TreeGrafter"/>
</dbReference>
<evidence type="ECO:0000256" key="5">
    <source>
        <dbReference type="ARBA" id="ARBA00023077"/>
    </source>
</evidence>
<evidence type="ECO:0000256" key="2">
    <source>
        <dbReference type="ARBA" id="ARBA00022448"/>
    </source>
</evidence>
<keyword evidence="2 8" id="KW-0813">Transport</keyword>
<evidence type="ECO:0000256" key="11">
    <source>
        <dbReference type="SAM" id="SignalP"/>
    </source>
</evidence>
<evidence type="ECO:0000256" key="4">
    <source>
        <dbReference type="ARBA" id="ARBA00022692"/>
    </source>
</evidence>
<dbReference type="InterPro" id="IPR012910">
    <property type="entry name" value="Plug_dom"/>
</dbReference>
<keyword evidence="6 8" id="KW-0472">Membrane</keyword>
<evidence type="ECO:0000256" key="6">
    <source>
        <dbReference type="ARBA" id="ARBA00023136"/>
    </source>
</evidence>
<dbReference type="PANTHER" id="PTHR30069">
    <property type="entry name" value="TONB-DEPENDENT OUTER MEMBRANE RECEPTOR"/>
    <property type="match status" value="1"/>
</dbReference>
<reference evidence="14" key="1">
    <citation type="submission" date="2015-01" db="EMBL/GenBank/DDBJ databases">
        <title>Population genomics of rice bacterial leaf blight strains from India.</title>
        <authorList>
            <person name="Midha S."/>
            <person name="Anil M.G."/>
            <person name="Mishra D."/>
            <person name="Brahma K."/>
            <person name="Laha G.S."/>
            <person name="Sundaram R.M."/>
            <person name="Sonti R.V."/>
            <person name="Patil P.B."/>
        </authorList>
    </citation>
    <scope>NUCLEOTIDE SEQUENCE</scope>
    <source>
        <strain evidence="14">BXO512</strain>
    </source>
</reference>